<gene>
    <name evidence="2" type="ORF">Tci_033601</name>
</gene>
<feature type="compositionally biased region" description="Low complexity" evidence="1">
    <location>
        <begin position="484"/>
        <end position="496"/>
    </location>
</feature>
<reference evidence="2" key="1">
    <citation type="journal article" date="2019" name="Sci. Rep.">
        <title>Draft genome of Tanacetum cinerariifolium, the natural source of mosquito coil.</title>
        <authorList>
            <person name="Yamashiro T."/>
            <person name="Shiraishi A."/>
            <person name="Satake H."/>
            <person name="Nakayama K."/>
        </authorList>
    </citation>
    <scope>NUCLEOTIDE SEQUENCE</scope>
</reference>
<feature type="compositionally biased region" description="Basic and acidic residues" evidence="1">
    <location>
        <begin position="497"/>
        <end position="508"/>
    </location>
</feature>
<keyword evidence="2" id="KW-0689">Ribosomal protein</keyword>
<feature type="region of interest" description="Disordered" evidence="1">
    <location>
        <begin position="313"/>
        <end position="333"/>
    </location>
</feature>
<evidence type="ECO:0000313" key="2">
    <source>
        <dbReference type="EMBL" id="GEU61623.1"/>
    </source>
</evidence>
<evidence type="ECO:0000256" key="1">
    <source>
        <dbReference type="SAM" id="MobiDB-lite"/>
    </source>
</evidence>
<comment type="caution">
    <text evidence="2">The sequence shown here is derived from an EMBL/GenBank/DDBJ whole genome shotgun (WGS) entry which is preliminary data.</text>
</comment>
<feature type="region of interest" description="Disordered" evidence="1">
    <location>
        <begin position="467"/>
        <end position="521"/>
    </location>
</feature>
<keyword evidence="2" id="KW-0687">Ribonucleoprotein</keyword>
<sequence>MMYRLSLKNDMPLRDKAHPTDHLCLFSGNRLMKKGIMMTEPNEYISVTRKNFLSDDNKGRMTEKSFFEIQGTFVMKMRDSTFNGIIGENAFKHINNFLEVVGLLKVKGISQDRFRINVFPISLTGAAKMEADEDDDPDDIAEIFMIEGNLFDYETPLCKAFNDFNYLLEIDTGLFTFDIQGIKTYEEYELHNNMTGDIEEPWSDNVLKVEALIQKAKVEESWGVATPSMIKFCTWLKSSFENFHQQDHDVLVKLEECWWKVNAHEIAPFTRWENYGQGPYANIKTEKTYEPYLDINHIFGRNYEANNVGDTQGCQERKEEHNKHTKSSKPAHDSSICQVRRFEMIKSSFDADDDKEDTAYQRLDFTRKRAYSIPNTAYPTAYIRRGHRDHLLATLAHMLYCIVAKEQYHLAYFFVKRIECARATPIANLPCGMFLTRLYRQIMEHYPYVDNGIYNVVDRVMRPLALKQTRNPQSDRGIPKARHSVSSSSGHNLGSSSHHDKDDKDEGTSRTSTPSPSTYLNSFRSLNYQRYDIPTSSQQDDDLLFERQTNMHNQMQQIHEEVRGGFKSFGKPLQGVL</sequence>
<organism evidence="2">
    <name type="scientific">Tanacetum cinerariifolium</name>
    <name type="common">Dalmatian daisy</name>
    <name type="synonym">Chrysanthemum cinerariifolium</name>
    <dbReference type="NCBI Taxonomy" id="118510"/>
    <lineage>
        <taxon>Eukaryota</taxon>
        <taxon>Viridiplantae</taxon>
        <taxon>Streptophyta</taxon>
        <taxon>Embryophyta</taxon>
        <taxon>Tracheophyta</taxon>
        <taxon>Spermatophyta</taxon>
        <taxon>Magnoliopsida</taxon>
        <taxon>eudicotyledons</taxon>
        <taxon>Gunneridae</taxon>
        <taxon>Pentapetalae</taxon>
        <taxon>asterids</taxon>
        <taxon>campanulids</taxon>
        <taxon>Asterales</taxon>
        <taxon>Asteraceae</taxon>
        <taxon>Asteroideae</taxon>
        <taxon>Anthemideae</taxon>
        <taxon>Anthemidinae</taxon>
        <taxon>Tanacetum</taxon>
    </lineage>
</organism>
<dbReference type="GO" id="GO:0005840">
    <property type="term" value="C:ribosome"/>
    <property type="evidence" value="ECO:0007669"/>
    <property type="project" value="UniProtKB-KW"/>
</dbReference>
<protein>
    <submittedName>
        <fullName evidence="2">Ribosomal protein L7Ae/L30e/S12e/Gadd45</fullName>
    </submittedName>
</protein>
<dbReference type="AlphaFoldDB" id="A0A6L2LIH1"/>
<dbReference type="EMBL" id="BKCJ010004536">
    <property type="protein sequence ID" value="GEU61623.1"/>
    <property type="molecule type" value="Genomic_DNA"/>
</dbReference>
<name>A0A6L2LIH1_TANCI</name>
<accession>A0A6L2LIH1</accession>
<feature type="compositionally biased region" description="Low complexity" evidence="1">
    <location>
        <begin position="509"/>
        <end position="518"/>
    </location>
</feature>
<proteinExistence type="predicted"/>